<feature type="chain" id="PRO_5007524166" description="Hydrophobic surface binding protein A" evidence="1">
    <location>
        <begin position="17"/>
        <end position="170"/>
    </location>
</feature>
<evidence type="ECO:0000313" key="3">
    <source>
        <dbReference type="Proteomes" id="UP000075230"/>
    </source>
</evidence>
<evidence type="ECO:0008006" key="4">
    <source>
        <dbReference type="Google" id="ProtNLM"/>
    </source>
</evidence>
<gene>
    <name evidence="2" type="ORF">RIB2604_03001140</name>
</gene>
<sequence length="170" mass="17288">MVLIAKLLTLALTAAGTPILRRDAITVEYDVNQRIAPGISTLSKTGLAGAVAIHDDLENLVSSVNDATTDTNSAGSLDDESGAAILADIQAVMGSLLGVLSAIENQATAWSSVPGGASLILGDLQSLNTAFDNFADALTTNGPASLSDEVTSFKTNLDNAFTSAEAAYSS</sequence>
<proteinExistence type="predicted"/>
<dbReference type="PANTHER" id="PTHR38123">
    <property type="entry name" value="CELL WALL SERINE-THREONINE-RICH GALACTOMANNOPROTEIN MP1 (AFU_ORTHOLOGUE AFUA_4G03240)"/>
    <property type="match status" value="1"/>
</dbReference>
<dbReference type="InterPro" id="IPR021054">
    <property type="entry name" value="Cell_wall_mannoprotein_1"/>
</dbReference>
<dbReference type="Proteomes" id="UP000075230">
    <property type="component" value="Unassembled WGS sequence"/>
</dbReference>
<comment type="caution">
    <text evidence="2">The sequence shown here is derived from an EMBL/GenBank/DDBJ whole genome shotgun (WGS) entry which is preliminary data.</text>
</comment>
<name>A0A146FX48_ASPKA</name>
<reference evidence="2 3" key="1">
    <citation type="journal article" date="2016" name="DNA Res.">
        <title>Genome sequence of Aspergillus luchuensis NBRC 4314.</title>
        <authorList>
            <person name="Yamada O."/>
            <person name="Machida M."/>
            <person name="Hosoyama A."/>
            <person name="Goto M."/>
            <person name="Takahashi T."/>
            <person name="Futagami T."/>
            <person name="Yamagata Y."/>
            <person name="Takeuchi M."/>
            <person name="Kobayashi T."/>
            <person name="Koike H."/>
            <person name="Abe K."/>
            <person name="Asai K."/>
            <person name="Arita M."/>
            <person name="Fujita N."/>
            <person name="Fukuda K."/>
            <person name="Higa K."/>
            <person name="Horikawa H."/>
            <person name="Ishikawa T."/>
            <person name="Jinno K."/>
            <person name="Kato Y."/>
            <person name="Kirimura K."/>
            <person name="Mizutani O."/>
            <person name="Nakasone K."/>
            <person name="Sano M."/>
            <person name="Shiraishi Y."/>
            <person name="Tsukahara M."/>
            <person name="Gomi K."/>
        </authorList>
    </citation>
    <scope>NUCLEOTIDE SEQUENCE [LARGE SCALE GENOMIC DNA]</scope>
    <source>
        <strain evidence="2 3">RIB 2604</strain>
    </source>
</reference>
<feature type="signal peptide" evidence="1">
    <location>
        <begin position="1"/>
        <end position="16"/>
    </location>
</feature>
<organism evidence="2 3">
    <name type="scientific">Aspergillus kawachii</name>
    <name type="common">White koji mold</name>
    <name type="synonym">Aspergillus awamori var. kawachi</name>
    <dbReference type="NCBI Taxonomy" id="1069201"/>
    <lineage>
        <taxon>Eukaryota</taxon>
        <taxon>Fungi</taxon>
        <taxon>Dikarya</taxon>
        <taxon>Ascomycota</taxon>
        <taxon>Pezizomycotina</taxon>
        <taxon>Eurotiomycetes</taxon>
        <taxon>Eurotiomycetidae</taxon>
        <taxon>Eurotiales</taxon>
        <taxon>Aspergillaceae</taxon>
        <taxon>Aspergillus</taxon>
        <taxon>Aspergillus subgen. Circumdati</taxon>
    </lineage>
</organism>
<evidence type="ECO:0000256" key="1">
    <source>
        <dbReference type="SAM" id="SignalP"/>
    </source>
</evidence>
<keyword evidence="1" id="KW-0732">Signal</keyword>
<dbReference type="PANTHER" id="PTHR38123:SF1">
    <property type="entry name" value="HYDROPHOBIC SURFACE BINDING PROTEIN"/>
    <property type="match status" value="1"/>
</dbReference>
<dbReference type="AlphaFoldDB" id="A0A146FX48"/>
<reference evidence="3" key="2">
    <citation type="submission" date="2016-02" db="EMBL/GenBank/DDBJ databases">
        <title>Genome sequencing of Aspergillus luchuensis NBRC 4314.</title>
        <authorList>
            <person name="Yamada O."/>
        </authorList>
    </citation>
    <scope>NUCLEOTIDE SEQUENCE [LARGE SCALE GENOMIC DNA]</scope>
    <source>
        <strain evidence="3">RIB 2604</strain>
    </source>
</reference>
<dbReference type="EMBL" id="BCWF01000029">
    <property type="protein sequence ID" value="GAT29582.1"/>
    <property type="molecule type" value="Genomic_DNA"/>
</dbReference>
<dbReference type="Pfam" id="PF12296">
    <property type="entry name" value="HsbA"/>
    <property type="match status" value="1"/>
</dbReference>
<evidence type="ECO:0000313" key="2">
    <source>
        <dbReference type="EMBL" id="GAT29582.1"/>
    </source>
</evidence>
<dbReference type="GO" id="GO:0005576">
    <property type="term" value="C:extracellular region"/>
    <property type="evidence" value="ECO:0007669"/>
    <property type="project" value="TreeGrafter"/>
</dbReference>
<dbReference type="VEuPathDB" id="FungiDB:ASPFODRAFT_219248"/>
<protein>
    <recommendedName>
        <fullName evidence="4">Hydrophobic surface binding protein A</fullName>
    </recommendedName>
</protein>
<accession>A0A146FX48</accession>
<dbReference type="Gene3D" id="1.20.1280.140">
    <property type="match status" value="1"/>
</dbReference>